<proteinExistence type="predicted"/>
<dbReference type="PATRIC" id="fig|907348.3.peg.2858"/>
<evidence type="ECO:0000256" key="1">
    <source>
        <dbReference type="SAM" id="Phobius"/>
    </source>
</evidence>
<reference evidence="2 3" key="1">
    <citation type="submission" date="2011-09" db="EMBL/GenBank/DDBJ databases">
        <title>The draft genome of Treponema saccharophilum DSM 2985.</title>
        <authorList>
            <consortium name="US DOE Joint Genome Institute (JGI-PGF)"/>
            <person name="Lucas S."/>
            <person name="Copeland A."/>
            <person name="Lapidus A."/>
            <person name="Glavina del Rio T."/>
            <person name="Dalin E."/>
            <person name="Tice H."/>
            <person name="Bruce D."/>
            <person name="Goodwin L."/>
            <person name="Pitluck S."/>
            <person name="Peters L."/>
            <person name="Kyrpides N."/>
            <person name="Mavromatis K."/>
            <person name="Ivanova N."/>
            <person name="Markowitz V."/>
            <person name="Cheng J.-F."/>
            <person name="Hugenholtz P."/>
            <person name="Woyke T."/>
            <person name="Wu D."/>
            <person name="Gronow S."/>
            <person name="Wellnitz S."/>
            <person name="Brambilla E."/>
            <person name="Klenk H.-P."/>
            <person name="Eisen J.A."/>
        </authorList>
    </citation>
    <scope>NUCLEOTIDE SEQUENCE [LARGE SCALE GENOMIC DNA]</scope>
    <source>
        <strain evidence="2 3">DSM 2985</strain>
    </source>
</reference>
<keyword evidence="1" id="KW-0472">Membrane</keyword>
<keyword evidence="1" id="KW-0812">Transmembrane</keyword>
<dbReference type="AlphaFoldDB" id="H7EPF9"/>
<keyword evidence="1" id="KW-1133">Transmembrane helix</keyword>
<protein>
    <submittedName>
        <fullName evidence="2">Uncharacterized protein</fullName>
    </submittedName>
</protein>
<evidence type="ECO:0000313" key="3">
    <source>
        <dbReference type="Proteomes" id="UP000003571"/>
    </source>
</evidence>
<evidence type="ECO:0000313" key="2">
    <source>
        <dbReference type="EMBL" id="EIC00792.1"/>
    </source>
</evidence>
<gene>
    <name evidence="2" type="ORF">TresaDRAFT_0265</name>
</gene>
<accession>H7EPF9</accession>
<comment type="caution">
    <text evidence="2">The sequence shown here is derived from an EMBL/GenBank/DDBJ whole genome shotgun (WGS) entry which is preliminary data.</text>
</comment>
<dbReference type="EMBL" id="AGRW01000054">
    <property type="protein sequence ID" value="EIC00792.1"/>
    <property type="molecule type" value="Genomic_DNA"/>
</dbReference>
<sequence>MNDTIISDIDSKVPVEILHVKVISSYKNNIAGLGCSLNHFFFIHIGMEIVLFIDKILSENQFR</sequence>
<feature type="transmembrane region" description="Helical" evidence="1">
    <location>
        <begin position="30"/>
        <end position="53"/>
    </location>
</feature>
<keyword evidence="3" id="KW-1185">Reference proteome</keyword>
<name>H7EPF9_9SPIR</name>
<dbReference type="Proteomes" id="UP000003571">
    <property type="component" value="Unassembled WGS sequence"/>
</dbReference>
<organism evidence="2 3">
    <name type="scientific">Treponema saccharophilum DSM 2985</name>
    <dbReference type="NCBI Taxonomy" id="907348"/>
    <lineage>
        <taxon>Bacteria</taxon>
        <taxon>Pseudomonadati</taxon>
        <taxon>Spirochaetota</taxon>
        <taxon>Spirochaetia</taxon>
        <taxon>Spirochaetales</taxon>
        <taxon>Treponemataceae</taxon>
        <taxon>Treponema</taxon>
    </lineage>
</organism>